<reference evidence="7 9" key="1">
    <citation type="submission" date="2016-02" db="EMBL/GenBank/DDBJ databases">
        <authorList>
            <person name="Holder M.E."/>
            <person name="Ajami N.J."/>
            <person name="Petrosino J.F."/>
        </authorList>
    </citation>
    <scope>NUCLEOTIDE SEQUENCE [LARGE SCALE GENOMIC DNA]</scope>
    <source>
        <strain evidence="7 9">CCUG 32990</strain>
    </source>
</reference>
<dbReference type="EMBL" id="LT906449">
    <property type="protein sequence ID" value="SNV15502.1"/>
    <property type="molecule type" value="Genomic_DNA"/>
</dbReference>
<evidence type="ECO:0000259" key="6">
    <source>
        <dbReference type="Pfam" id="PF03330"/>
    </source>
</evidence>
<evidence type="ECO:0000256" key="2">
    <source>
        <dbReference type="ARBA" id="ARBA00023316"/>
    </source>
</evidence>
<dbReference type="EC" id="4.2.2.-" evidence="3"/>
<dbReference type="PANTHER" id="PTHR34183:SF8">
    <property type="entry name" value="ENDOLYTIC PEPTIDOGLYCAN TRANSGLYCOSYLASE RLPA-RELATED"/>
    <property type="match status" value="1"/>
</dbReference>
<reference evidence="8 10" key="2">
    <citation type="submission" date="2017-06" db="EMBL/GenBank/DDBJ databases">
        <authorList>
            <consortium name="Pathogen Informatics"/>
        </authorList>
    </citation>
    <scope>NUCLEOTIDE SEQUENCE [LARGE SCALE GENOMIC DNA]</scope>
    <source>
        <strain evidence="8 10">NCTC12947</strain>
    </source>
</reference>
<sequence length="146" mass="16019">MKKHFFWMITILTSLFLMQSCATVDSHRHSGRKTGANTHKSAAAVKTGAYKSNVEATYYHDKFNGKKTASGVVFSNQKLTAAHRSLPFGTKIKVTNPVNGASVVVTVTDRGPFTKGRELDLSKKAFMAITDNKNKGTIRVNIDVVE</sequence>
<evidence type="ECO:0000256" key="3">
    <source>
        <dbReference type="HAMAP-Rule" id="MF_02071"/>
    </source>
</evidence>
<dbReference type="GO" id="GO:0071555">
    <property type="term" value="P:cell wall organization"/>
    <property type="evidence" value="ECO:0007669"/>
    <property type="project" value="UniProtKB-KW"/>
</dbReference>
<dbReference type="PANTHER" id="PTHR34183">
    <property type="entry name" value="ENDOLYTIC PEPTIDOGLYCAN TRANSGLYCOSYLASE RLPA"/>
    <property type="match status" value="1"/>
</dbReference>
<proteinExistence type="inferred from homology"/>
<feature type="domain" description="RlpA-like protein double-psi beta-barrel" evidence="6">
    <location>
        <begin position="53"/>
        <end position="141"/>
    </location>
</feature>
<keyword evidence="5" id="KW-0732">Signal</keyword>
<dbReference type="GO" id="GO:0008932">
    <property type="term" value="F:lytic endotransglycosylase activity"/>
    <property type="evidence" value="ECO:0007669"/>
    <property type="project" value="UniProtKB-UniRule"/>
</dbReference>
<dbReference type="GO" id="GO:0000270">
    <property type="term" value="P:peptidoglycan metabolic process"/>
    <property type="evidence" value="ECO:0007669"/>
    <property type="project" value="UniProtKB-UniRule"/>
</dbReference>
<organism evidence="8 10">
    <name type="scientific">Capnocytophaga haemolytica</name>
    <dbReference type="NCBI Taxonomy" id="45243"/>
    <lineage>
        <taxon>Bacteria</taxon>
        <taxon>Pseudomonadati</taxon>
        <taxon>Bacteroidota</taxon>
        <taxon>Flavobacteriia</taxon>
        <taxon>Flavobacteriales</taxon>
        <taxon>Flavobacteriaceae</taxon>
        <taxon>Capnocytophaga</taxon>
    </lineage>
</organism>
<evidence type="ECO:0000313" key="7">
    <source>
        <dbReference type="EMBL" id="AMD85869.1"/>
    </source>
</evidence>
<dbReference type="Proteomes" id="UP000215539">
    <property type="component" value="Chromosome 1"/>
</dbReference>
<keyword evidence="9" id="KW-1185">Reference proteome</keyword>
<dbReference type="KEGG" id="chg:AXF12_10310"/>
<evidence type="ECO:0000256" key="1">
    <source>
        <dbReference type="ARBA" id="ARBA00023239"/>
    </source>
</evidence>
<dbReference type="RefSeq" id="WP_066430872.1">
    <property type="nucleotide sequence ID" value="NZ_CP014227.1"/>
</dbReference>
<accession>A0AAX2H0C4</accession>
<keyword evidence="3" id="KW-1003">Cell membrane</keyword>
<evidence type="ECO:0000313" key="9">
    <source>
        <dbReference type="Proteomes" id="UP000065822"/>
    </source>
</evidence>
<keyword evidence="2 3" id="KW-0961">Cell wall biogenesis/degradation</keyword>
<keyword evidence="1 3" id="KW-0456">Lyase</keyword>
<dbReference type="InterPro" id="IPR036908">
    <property type="entry name" value="RlpA-like_sf"/>
</dbReference>
<keyword evidence="3" id="KW-0564">Palmitate</keyword>
<name>A0AAX2H0C4_9FLAO</name>
<dbReference type="Proteomes" id="UP000065822">
    <property type="component" value="Chromosome"/>
</dbReference>
<dbReference type="Gene3D" id="2.40.40.10">
    <property type="entry name" value="RlpA-like domain"/>
    <property type="match status" value="1"/>
</dbReference>
<comment type="function">
    <text evidence="3">Lytic transglycosylase with a strong preference for naked glycan strands that lack stem peptides.</text>
</comment>
<evidence type="ECO:0000313" key="8">
    <source>
        <dbReference type="EMBL" id="SNV15502.1"/>
    </source>
</evidence>
<gene>
    <name evidence="3" type="primary">rlpA</name>
    <name evidence="7" type="ORF">AXF12_10310</name>
    <name evidence="8" type="ORF">SAMEA44541418_02094</name>
</gene>
<dbReference type="Pfam" id="PF03330">
    <property type="entry name" value="DPBB_1"/>
    <property type="match status" value="1"/>
</dbReference>
<evidence type="ECO:0000313" key="10">
    <source>
        <dbReference type="Proteomes" id="UP000215539"/>
    </source>
</evidence>
<keyword evidence="3" id="KW-0449">Lipoprotein</keyword>
<dbReference type="CDD" id="cd22268">
    <property type="entry name" value="DPBB_RlpA-like"/>
    <property type="match status" value="1"/>
</dbReference>
<dbReference type="PROSITE" id="PS51257">
    <property type="entry name" value="PROKAR_LIPOPROTEIN"/>
    <property type="match status" value="1"/>
</dbReference>
<evidence type="ECO:0000256" key="4">
    <source>
        <dbReference type="RuleBase" id="RU003495"/>
    </source>
</evidence>
<protein>
    <recommendedName>
        <fullName evidence="3">Probable endolytic peptidoglycan transglycosylase RlpA</fullName>
        <ecNumber evidence="3">4.2.2.-</ecNumber>
    </recommendedName>
</protein>
<comment type="subcellular location">
    <subcellularLocation>
        <location evidence="3">Cell membrane</location>
        <topology evidence="3">Lipid-anchor</topology>
    </subcellularLocation>
</comment>
<dbReference type="EMBL" id="CP014227">
    <property type="protein sequence ID" value="AMD85869.1"/>
    <property type="molecule type" value="Genomic_DNA"/>
</dbReference>
<dbReference type="InterPro" id="IPR034718">
    <property type="entry name" value="RlpA"/>
</dbReference>
<dbReference type="AlphaFoldDB" id="A0AAX2H0C4"/>
<dbReference type="GO" id="GO:0005886">
    <property type="term" value="C:plasma membrane"/>
    <property type="evidence" value="ECO:0007669"/>
    <property type="project" value="UniProtKB-SubCell"/>
</dbReference>
<keyword evidence="3" id="KW-0472">Membrane</keyword>
<feature type="signal peptide" evidence="5">
    <location>
        <begin position="1"/>
        <end position="22"/>
    </location>
</feature>
<dbReference type="InterPro" id="IPR009009">
    <property type="entry name" value="RlpA-like_DPBB"/>
</dbReference>
<dbReference type="SUPFAM" id="SSF50685">
    <property type="entry name" value="Barwin-like endoglucanases"/>
    <property type="match status" value="1"/>
</dbReference>
<dbReference type="NCBIfam" id="TIGR00413">
    <property type="entry name" value="rlpA"/>
    <property type="match status" value="1"/>
</dbReference>
<dbReference type="InterPro" id="IPR012997">
    <property type="entry name" value="RplA"/>
</dbReference>
<feature type="chain" id="PRO_5043556122" description="Probable endolytic peptidoglycan transglycosylase RlpA" evidence="5">
    <location>
        <begin position="23"/>
        <end position="146"/>
    </location>
</feature>
<comment type="similarity">
    <text evidence="3 4">Belongs to the RlpA family.</text>
</comment>
<evidence type="ECO:0000256" key="5">
    <source>
        <dbReference type="SAM" id="SignalP"/>
    </source>
</evidence>
<dbReference type="HAMAP" id="MF_02071">
    <property type="entry name" value="RlpA"/>
    <property type="match status" value="1"/>
</dbReference>